<dbReference type="InterPro" id="IPR040174">
    <property type="entry name" value="RNLS"/>
</dbReference>
<comment type="caution">
    <text evidence="2">The sequence shown here is derived from an EMBL/GenBank/DDBJ whole genome shotgun (WGS) entry which is preliminary data.</text>
</comment>
<dbReference type="InterPro" id="IPR036188">
    <property type="entry name" value="FAD/NAD-bd_sf"/>
</dbReference>
<dbReference type="InterPro" id="IPR002937">
    <property type="entry name" value="Amino_oxidase"/>
</dbReference>
<dbReference type="Pfam" id="PF13450">
    <property type="entry name" value="NAD_binding_8"/>
    <property type="match status" value="1"/>
</dbReference>
<organism evidence="2 3">
    <name type="scientific">Nephila pilipes</name>
    <name type="common">Giant wood spider</name>
    <name type="synonym">Nephila maculata</name>
    <dbReference type="NCBI Taxonomy" id="299642"/>
    <lineage>
        <taxon>Eukaryota</taxon>
        <taxon>Metazoa</taxon>
        <taxon>Ecdysozoa</taxon>
        <taxon>Arthropoda</taxon>
        <taxon>Chelicerata</taxon>
        <taxon>Arachnida</taxon>
        <taxon>Araneae</taxon>
        <taxon>Araneomorphae</taxon>
        <taxon>Entelegynae</taxon>
        <taxon>Araneoidea</taxon>
        <taxon>Nephilidae</taxon>
        <taxon>Nephila</taxon>
    </lineage>
</organism>
<proteinExistence type="predicted"/>
<dbReference type="PANTHER" id="PTHR23357">
    <property type="entry name" value="RENALASE"/>
    <property type="match status" value="1"/>
</dbReference>
<evidence type="ECO:0000259" key="1">
    <source>
        <dbReference type="Pfam" id="PF01593"/>
    </source>
</evidence>
<feature type="domain" description="Amine oxidase" evidence="1">
    <location>
        <begin position="104"/>
        <end position="290"/>
    </location>
</feature>
<dbReference type="PANTHER" id="PTHR23357:SF1">
    <property type="entry name" value="RENALASE"/>
    <property type="match status" value="1"/>
</dbReference>
<dbReference type="Gene3D" id="3.90.660.10">
    <property type="match status" value="1"/>
</dbReference>
<dbReference type="OrthoDB" id="2161133at2759"/>
<dbReference type="GO" id="GO:0016651">
    <property type="term" value="F:oxidoreductase activity, acting on NAD(P)H"/>
    <property type="evidence" value="ECO:0007669"/>
    <property type="project" value="InterPro"/>
</dbReference>
<sequence length="338" mass="38014">MVMNRLGIVGCGITGAVTAMLLKHEIPHLNIVILEKSKGTGGRMSTSRSSFGSSVDLGAQFITKTCNLTKTQEKFYHHLLEDGILQPMPENIEGLRSISSAVGHFICPQGSGSLVKYFLKKSECEILFEHKVTKISSSNEKWKTSCENGTTHEFDALILTIPVPQVLQLDGLTPYLENDQLENLKSVEYCSRYAVGFFYKNEPSFFKDVLWCAKFLSDDIIRYCSLDVHKRKATTLPSVVFHTSKEFGKAYIDQDTSVVQDIIVQRIQELFPQMPIPEEIKCHKWRYSQVEKNYCSEQGCTVLSHKPLLICGGDGFFHSNFEGCFASAESIVKKTVKK</sequence>
<gene>
    <name evidence="2" type="primary">RNLS</name>
    <name evidence="2" type="ORF">NPIL_622231</name>
</gene>
<evidence type="ECO:0000313" key="2">
    <source>
        <dbReference type="EMBL" id="GFU24924.1"/>
    </source>
</evidence>
<accession>A0A8X6QG39</accession>
<reference evidence="2" key="1">
    <citation type="submission" date="2020-08" db="EMBL/GenBank/DDBJ databases">
        <title>Multicomponent nature underlies the extraordinary mechanical properties of spider dragline silk.</title>
        <authorList>
            <person name="Kono N."/>
            <person name="Nakamura H."/>
            <person name="Mori M."/>
            <person name="Yoshida Y."/>
            <person name="Ohtoshi R."/>
            <person name="Malay A.D."/>
            <person name="Moran D.A.P."/>
            <person name="Tomita M."/>
            <person name="Numata K."/>
            <person name="Arakawa K."/>
        </authorList>
    </citation>
    <scope>NUCLEOTIDE SEQUENCE</scope>
</reference>
<name>A0A8X6QG39_NEPPI</name>
<dbReference type="Pfam" id="PF01593">
    <property type="entry name" value="Amino_oxidase"/>
    <property type="match status" value="1"/>
</dbReference>
<dbReference type="Gene3D" id="3.50.50.60">
    <property type="entry name" value="FAD/NAD(P)-binding domain"/>
    <property type="match status" value="1"/>
</dbReference>
<keyword evidence="3" id="KW-1185">Reference proteome</keyword>
<dbReference type="SUPFAM" id="SSF51905">
    <property type="entry name" value="FAD/NAD(P)-binding domain"/>
    <property type="match status" value="1"/>
</dbReference>
<dbReference type="EMBL" id="BMAW01032288">
    <property type="protein sequence ID" value="GFU24924.1"/>
    <property type="molecule type" value="Genomic_DNA"/>
</dbReference>
<dbReference type="GO" id="GO:0005576">
    <property type="term" value="C:extracellular region"/>
    <property type="evidence" value="ECO:0007669"/>
    <property type="project" value="TreeGrafter"/>
</dbReference>
<dbReference type="Proteomes" id="UP000887013">
    <property type="component" value="Unassembled WGS sequence"/>
</dbReference>
<evidence type="ECO:0000313" key="3">
    <source>
        <dbReference type="Proteomes" id="UP000887013"/>
    </source>
</evidence>
<dbReference type="AlphaFoldDB" id="A0A8X6QG39"/>
<protein>
    <submittedName>
        <fullName evidence="2">Renalase</fullName>
    </submittedName>
</protein>